<dbReference type="Pfam" id="PF00072">
    <property type="entry name" value="Response_reg"/>
    <property type="match status" value="1"/>
</dbReference>
<comment type="caution">
    <text evidence="14">The sequence shown here is derived from an EMBL/GenBank/DDBJ whole genome shotgun (WGS) entry which is preliminary data.</text>
</comment>
<dbReference type="PANTHER" id="PTHR43547">
    <property type="entry name" value="TWO-COMPONENT HISTIDINE KINASE"/>
    <property type="match status" value="1"/>
</dbReference>
<evidence type="ECO:0000313" key="15">
    <source>
        <dbReference type="Proteomes" id="UP000290253"/>
    </source>
</evidence>
<dbReference type="PROSITE" id="PS50113">
    <property type="entry name" value="PAC"/>
    <property type="match status" value="1"/>
</dbReference>
<evidence type="ECO:0000313" key="14">
    <source>
        <dbReference type="EMBL" id="RXS96782.1"/>
    </source>
</evidence>
<dbReference type="GO" id="GO:0000155">
    <property type="term" value="F:phosphorelay sensor kinase activity"/>
    <property type="evidence" value="ECO:0007669"/>
    <property type="project" value="InterPro"/>
</dbReference>
<dbReference type="InterPro" id="IPR011006">
    <property type="entry name" value="CheY-like_superfamily"/>
</dbReference>
<dbReference type="SMART" id="SM00388">
    <property type="entry name" value="HisKA"/>
    <property type="match status" value="1"/>
</dbReference>
<evidence type="ECO:0000256" key="7">
    <source>
        <dbReference type="ARBA" id="ARBA00023136"/>
    </source>
</evidence>
<dbReference type="InterPro" id="IPR001610">
    <property type="entry name" value="PAC"/>
</dbReference>
<dbReference type="Gene3D" id="3.40.50.2300">
    <property type="match status" value="2"/>
</dbReference>
<evidence type="ECO:0000256" key="2">
    <source>
        <dbReference type="ARBA" id="ARBA00012438"/>
    </source>
</evidence>
<feature type="domain" description="Response regulatory" evidence="11">
    <location>
        <begin position="1015"/>
        <end position="1131"/>
    </location>
</feature>
<dbReference type="Pfam" id="PF13185">
    <property type="entry name" value="GAF_2"/>
    <property type="match status" value="1"/>
</dbReference>
<feature type="domain" description="PAS" evidence="12">
    <location>
        <begin position="235"/>
        <end position="275"/>
    </location>
</feature>
<feature type="domain" description="PAS" evidence="12">
    <location>
        <begin position="536"/>
        <end position="599"/>
    </location>
</feature>
<dbReference type="InterPro" id="IPR036890">
    <property type="entry name" value="HATPase_C_sf"/>
</dbReference>
<dbReference type="SMART" id="SM00065">
    <property type="entry name" value="GAF"/>
    <property type="match status" value="1"/>
</dbReference>
<dbReference type="SUPFAM" id="SSF52172">
    <property type="entry name" value="CheY-like"/>
    <property type="match status" value="2"/>
</dbReference>
<evidence type="ECO:0000259" key="12">
    <source>
        <dbReference type="PROSITE" id="PS50112"/>
    </source>
</evidence>
<dbReference type="SMART" id="SM00091">
    <property type="entry name" value="PAS"/>
    <property type="match status" value="3"/>
</dbReference>
<dbReference type="CDD" id="cd00130">
    <property type="entry name" value="PAS"/>
    <property type="match status" value="2"/>
</dbReference>
<dbReference type="FunFam" id="3.30.565.10:FF:000006">
    <property type="entry name" value="Sensor histidine kinase WalK"/>
    <property type="match status" value="1"/>
</dbReference>
<feature type="domain" description="Histidine kinase" evidence="10">
    <location>
        <begin position="657"/>
        <end position="874"/>
    </location>
</feature>
<keyword evidence="9" id="KW-1133">Transmembrane helix</keyword>
<keyword evidence="6" id="KW-0902">Two-component regulatory system</keyword>
<keyword evidence="4" id="KW-0808">Transferase</keyword>
<gene>
    <name evidence="14" type="ORF">ESZ00_02195</name>
</gene>
<protein>
    <recommendedName>
        <fullName evidence="2">histidine kinase</fullName>
        <ecNumber evidence="2">2.7.13.3</ecNumber>
    </recommendedName>
</protein>
<dbReference type="SMART" id="SM00086">
    <property type="entry name" value="PAC"/>
    <property type="match status" value="3"/>
</dbReference>
<dbReference type="Pfam" id="PF00512">
    <property type="entry name" value="HisKA"/>
    <property type="match status" value="1"/>
</dbReference>
<reference evidence="14 15" key="1">
    <citation type="journal article" date="2016" name="Int. J. Syst. Evol. Microbiol.">
        <title>Acidipila dinghuensis sp. nov., an acidobacterium isolated from forest soil.</title>
        <authorList>
            <person name="Jiang Y.W."/>
            <person name="Wang J."/>
            <person name="Chen M.H."/>
            <person name="Lv Y.Y."/>
            <person name="Qiu L.H."/>
        </authorList>
    </citation>
    <scope>NUCLEOTIDE SEQUENCE [LARGE SCALE GENOMIC DNA]</scope>
    <source>
        <strain evidence="14 15">DHOF10</strain>
    </source>
</reference>
<dbReference type="SUPFAM" id="SSF55874">
    <property type="entry name" value="ATPase domain of HSP90 chaperone/DNA topoisomerase II/histidine kinase"/>
    <property type="match status" value="1"/>
</dbReference>
<dbReference type="AlphaFoldDB" id="A0A4V1NVQ9"/>
<dbReference type="OrthoDB" id="9812260at2"/>
<evidence type="ECO:0000259" key="13">
    <source>
        <dbReference type="PROSITE" id="PS50113"/>
    </source>
</evidence>
<evidence type="ECO:0000256" key="6">
    <source>
        <dbReference type="ARBA" id="ARBA00023012"/>
    </source>
</evidence>
<dbReference type="Pfam" id="PF08448">
    <property type="entry name" value="PAS_4"/>
    <property type="match status" value="1"/>
</dbReference>
<dbReference type="InterPro" id="IPR000700">
    <property type="entry name" value="PAS-assoc_C"/>
</dbReference>
<evidence type="ECO:0000256" key="8">
    <source>
        <dbReference type="PROSITE-ProRule" id="PRU00169"/>
    </source>
</evidence>
<dbReference type="PROSITE" id="PS50109">
    <property type="entry name" value="HIS_KIN"/>
    <property type="match status" value="1"/>
</dbReference>
<dbReference type="InterPro" id="IPR003018">
    <property type="entry name" value="GAF"/>
</dbReference>
<dbReference type="InterPro" id="IPR000014">
    <property type="entry name" value="PAS"/>
</dbReference>
<feature type="modified residue" description="4-aspartylphosphate" evidence="8">
    <location>
        <position position="1064"/>
    </location>
</feature>
<dbReference type="CDD" id="cd16922">
    <property type="entry name" value="HATPase_EvgS-ArcB-TorS-like"/>
    <property type="match status" value="1"/>
</dbReference>
<evidence type="ECO:0000256" key="5">
    <source>
        <dbReference type="ARBA" id="ARBA00022777"/>
    </source>
</evidence>
<dbReference type="PROSITE" id="PS50110">
    <property type="entry name" value="RESPONSE_REGULATORY"/>
    <property type="match status" value="2"/>
</dbReference>
<dbReference type="InterPro" id="IPR005467">
    <property type="entry name" value="His_kinase_dom"/>
</dbReference>
<dbReference type="NCBIfam" id="TIGR00229">
    <property type="entry name" value="sensory_box"/>
    <property type="match status" value="3"/>
</dbReference>
<dbReference type="Proteomes" id="UP000290253">
    <property type="component" value="Unassembled WGS sequence"/>
</dbReference>
<dbReference type="InterPro" id="IPR001789">
    <property type="entry name" value="Sig_transdc_resp-reg_receiver"/>
</dbReference>
<dbReference type="PANTHER" id="PTHR43547:SF2">
    <property type="entry name" value="HYBRID SIGNAL TRANSDUCTION HISTIDINE KINASE C"/>
    <property type="match status" value="1"/>
</dbReference>
<keyword evidence="5" id="KW-0418">Kinase</keyword>
<keyword evidence="3 8" id="KW-0597">Phosphoprotein</keyword>
<dbReference type="Pfam" id="PF02518">
    <property type="entry name" value="HATPase_c"/>
    <property type="match status" value="1"/>
</dbReference>
<dbReference type="InterPro" id="IPR004358">
    <property type="entry name" value="Sig_transdc_His_kin-like_C"/>
</dbReference>
<dbReference type="SMART" id="SM00387">
    <property type="entry name" value="HATPase_c"/>
    <property type="match status" value="1"/>
</dbReference>
<keyword evidence="15" id="KW-1185">Reference proteome</keyword>
<comment type="caution">
    <text evidence="8">Lacks conserved residue(s) required for the propagation of feature annotation.</text>
</comment>
<dbReference type="InterPro" id="IPR003594">
    <property type="entry name" value="HATPase_dom"/>
</dbReference>
<dbReference type="Gene3D" id="1.10.287.130">
    <property type="match status" value="1"/>
</dbReference>
<dbReference type="Gene3D" id="3.30.450.20">
    <property type="entry name" value="PAS domain"/>
    <property type="match status" value="3"/>
</dbReference>
<dbReference type="InterPro" id="IPR013656">
    <property type="entry name" value="PAS_4"/>
</dbReference>
<dbReference type="InterPro" id="IPR003661">
    <property type="entry name" value="HisK_dim/P_dom"/>
</dbReference>
<dbReference type="Pfam" id="PF13426">
    <property type="entry name" value="PAS_9"/>
    <property type="match status" value="2"/>
</dbReference>
<dbReference type="FunFam" id="1.10.287.130:FF:000001">
    <property type="entry name" value="Two-component sensor histidine kinase"/>
    <property type="match status" value="1"/>
</dbReference>
<dbReference type="Gene3D" id="3.30.450.40">
    <property type="match status" value="1"/>
</dbReference>
<keyword evidence="9" id="KW-0812">Transmembrane</keyword>
<dbReference type="EMBL" id="SDMK01000001">
    <property type="protein sequence ID" value="RXS96782.1"/>
    <property type="molecule type" value="Genomic_DNA"/>
</dbReference>
<proteinExistence type="predicted"/>
<keyword evidence="7 9" id="KW-0472">Membrane</keyword>
<evidence type="ECO:0000259" key="10">
    <source>
        <dbReference type="PROSITE" id="PS50109"/>
    </source>
</evidence>
<dbReference type="InterPro" id="IPR029016">
    <property type="entry name" value="GAF-like_dom_sf"/>
</dbReference>
<name>A0A4V1NVQ9_9BACT</name>
<dbReference type="PROSITE" id="PS50112">
    <property type="entry name" value="PAS"/>
    <property type="match status" value="3"/>
</dbReference>
<accession>A0A4V1NVQ9</accession>
<dbReference type="SUPFAM" id="SSF47384">
    <property type="entry name" value="Homodimeric domain of signal transducing histidine kinase"/>
    <property type="match status" value="1"/>
</dbReference>
<dbReference type="Gene3D" id="3.30.565.10">
    <property type="entry name" value="Histidine kinase-like ATPase, C-terminal domain"/>
    <property type="match status" value="1"/>
</dbReference>
<evidence type="ECO:0000256" key="4">
    <source>
        <dbReference type="ARBA" id="ARBA00022679"/>
    </source>
</evidence>
<feature type="domain" description="PAS" evidence="12">
    <location>
        <begin position="80"/>
        <end position="122"/>
    </location>
</feature>
<comment type="catalytic activity">
    <reaction evidence="1">
        <text>ATP + protein L-histidine = ADP + protein N-phospho-L-histidine.</text>
        <dbReference type="EC" id="2.7.13.3"/>
    </reaction>
</comment>
<evidence type="ECO:0000256" key="9">
    <source>
        <dbReference type="SAM" id="Phobius"/>
    </source>
</evidence>
<dbReference type="CDD" id="cd00156">
    <property type="entry name" value="REC"/>
    <property type="match status" value="1"/>
</dbReference>
<feature type="transmembrane region" description="Helical" evidence="9">
    <location>
        <begin position="46"/>
        <end position="64"/>
    </location>
</feature>
<organism evidence="14 15">
    <name type="scientific">Silvibacterium dinghuense</name>
    <dbReference type="NCBI Taxonomy" id="1560006"/>
    <lineage>
        <taxon>Bacteria</taxon>
        <taxon>Pseudomonadati</taxon>
        <taxon>Acidobacteriota</taxon>
        <taxon>Terriglobia</taxon>
        <taxon>Terriglobales</taxon>
        <taxon>Acidobacteriaceae</taxon>
        <taxon>Silvibacterium</taxon>
    </lineage>
</organism>
<dbReference type="SUPFAM" id="SSF55781">
    <property type="entry name" value="GAF domain-like"/>
    <property type="match status" value="1"/>
</dbReference>
<evidence type="ECO:0000256" key="3">
    <source>
        <dbReference type="ARBA" id="ARBA00022553"/>
    </source>
</evidence>
<sequence length="1156" mass="127839">MAEFRVSRLHIPLFAAALLLSVGGALLLFSADISQLLRGPVLPRLLILWSVAQILFVAAALASFRAARHQRESEGQLQQISQLQQSILDSAGPMIMATDLDGMILIFNPAAERMLGYTESEVCLRLNIEELFLDGELERVGRRIASRPQLPALQRGASAALPESLMARFIHYVSGSPASRVRGIEMQYRRKDGSTFPAMVYLGAVRSATAQVTGLVCVSMDLSSTKRAEQALRESEDRYRDLFDNSQEMIATLSPRGRYLYVNPAWQALFGINSEGFQSFISFESPFPVVAQAEAAALFRRALKGENVEGELLKLLDTEGRPVEAAASLSCRYSEGRPVAVRCIFRDVTQQNLRERRLRMQLQINQMIGESTTAEEAFPKVLGALCASLSCDLANLWVVDESSDLIRFQFGWSTPGHIYDEFQRETRFRVFSRGQGLPGIVWNAGAPRWIEELRDERAFERRFAARIEGLQTGWAVPVRAVNQVIAVVEFFSRQRQREDAETMASVETVCASLGQFMARFSQERRVQELNRQKEFILNSVADGIFGINSENGVDFVNPAAAEMLSADTEDLAGQPLHALLHQEGNCNQTCVLQRALHIHEASSGQDVFYRADGSNFPVEFALTPMIERGVVVGSVLSFRDISQRYALDRMKDEFISTVSHELRTPLTSIRGALGLLSHGLLNEVNDKAANLLRIAVSNSDRLVRLINDILDLERMQSGRAPLALRPCAVHELARQVADSMQPVADSAGVTLSVEAEPISIEADPDRLNQVLTNLLSNAIKFSSRNSRVRIVVGSASEGLALSVIDEGRGIPADKLESIFDRFHQVDASDSRQKGGTGLGLAICRTIVEQHGGRIWAEQNSGTGSTFRIVLPAALADSGPALMHPAPASSEAVTLLICEPDAEVRRTIAEPLRRHRYRIYEAENREQTMQLAHRFPLSAILLGLSHQPHNGFETMEALKSDAETATIPIVVLSLLSLTDKPLAARTADSWLQRPVEEASLLAELRRVLKNTQNSTSVLLVEDDEDLAKVMTTTLERAGFSIRHAATVGRAIALCEQSAPDLIILDLALPDGHGLELVRWLRLHPLMRRLPLVVYSAREVPAEEQTELRLGQTEFLTKAKVQPQEVEELVVAMLHDSGRDAMTMELPFSNETAETAEQ</sequence>
<evidence type="ECO:0000259" key="11">
    <source>
        <dbReference type="PROSITE" id="PS50110"/>
    </source>
</evidence>
<dbReference type="SMART" id="SM00448">
    <property type="entry name" value="REC"/>
    <property type="match status" value="2"/>
</dbReference>
<evidence type="ECO:0000256" key="1">
    <source>
        <dbReference type="ARBA" id="ARBA00000085"/>
    </source>
</evidence>
<feature type="domain" description="PAC" evidence="13">
    <location>
        <begin position="182"/>
        <end position="234"/>
    </location>
</feature>
<dbReference type="InterPro" id="IPR036097">
    <property type="entry name" value="HisK_dim/P_sf"/>
</dbReference>
<dbReference type="SUPFAM" id="SSF55785">
    <property type="entry name" value="PYP-like sensor domain (PAS domain)"/>
    <property type="match status" value="3"/>
</dbReference>
<dbReference type="InterPro" id="IPR035965">
    <property type="entry name" value="PAS-like_dom_sf"/>
</dbReference>
<feature type="domain" description="Response regulatory" evidence="11">
    <location>
        <begin position="893"/>
        <end position="1007"/>
    </location>
</feature>
<dbReference type="PRINTS" id="PR00344">
    <property type="entry name" value="BCTRLSENSOR"/>
</dbReference>
<dbReference type="EC" id="2.7.13.3" evidence="2"/>
<dbReference type="CDD" id="cd00082">
    <property type="entry name" value="HisKA"/>
    <property type="match status" value="1"/>
</dbReference>